<accession>A0A967EXU9</accession>
<evidence type="ECO:0000259" key="5">
    <source>
        <dbReference type="Pfam" id="PF25989"/>
    </source>
</evidence>
<sequence length="396" mass="42199">MMGSLRQILSVAILAGLAVGGYLYYEEMIIAPAETAAPSKQRTPRSIGIEVAPAEARKLSVVMEAVGTTRALRSVDIVPHVEGRMVEIDIVAGREVAAGTVLARLDDEIEQATLAESEAILEERTRALERSEALLSRNNVSHATIDQVRSEVAIARAARERAQRRLADRTVRAPFAGVLGITAVDLGARVESDTVLTSLDDLSAVEIEFRLPETVYGQIDEGQPVTASTAAFPGRSFTGTVVVVDSRVDQTSRAFRVRARLPNEDRDLPAGMFMRLTLAMGERDAVVVTEEAILVQGGDAFLFVVEDGKAVRRRITTGLRREGVVEVETGVTAGEPVISRGIQSLRDGIAVDVMNAPPAVPAPDSGPVPAKEDVPPLATEETPAALTTPTAEGSHS</sequence>
<dbReference type="Pfam" id="PF25954">
    <property type="entry name" value="Beta-barrel_RND_2"/>
    <property type="match status" value="1"/>
</dbReference>
<feature type="compositionally biased region" description="Low complexity" evidence="2">
    <location>
        <begin position="375"/>
        <end position="396"/>
    </location>
</feature>
<feature type="domain" description="Multidrug resistance protein MdtA-like barrel-sandwich hybrid" evidence="3">
    <location>
        <begin position="73"/>
        <end position="193"/>
    </location>
</feature>
<comment type="similarity">
    <text evidence="1">Belongs to the membrane fusion protein (MFP) (TC 8.A.1) family.</text>
</comment>
<evidence type="ECO:0000313" key="6">
    <source>
        <dbReference type="EMBL" id="NIA69411.1"/>
    </source>
</evidence>
<dbReference type="SUPFAM" id="SSF111369">
    <property type="entry name" value="HlyD-like secretion proteins"/>
    <property type="match status" value="1"/>
</dbReference>
<comment type="caution">
    <text evidence="6">The sequence shown here is derived from an EMBL/GenBank/DDBJ whole genome shotgun (WGS) entry which is preliminary data.</text>
</comment>
<dbReference type="GO" id="GO:0015562">
    <property type="term" value="F:efflux transmembrane transporter activity"/>
    <property type="evidence" value="ECO:0007669"/>
    <property type="project" value="TreeGrafter"/>
</dbReference>
<evidence type="ECO:0000259" key="3">
    <source>
        <dbReference type="Pfam" id="PF25917"/>
    </source>
</evidence>
<dbReference type="InterPro" id="IPR058625">
    <property type="entry name" value="MdtA-like_BSH"/>
</dbReference>
<dbReference type="InterPro" id="IPR006143">
    <property type="entry name" value="RND_pump_MFP"/>
</dbReference>
<reference evidence="6" key="1">
    <citation type="submission" date="2020-03" db="EMBL/GenBank/DDBJ databases">
        <title>Genome of Pelagibius litoralis DSM 21314T.</title>
        <authorList>
            <person name="Wang G."/>
        </authorList>
    </citation>
    <scope>NUCLEOTIDE SEQUENCE</scope>
    <source>
        <strain evidence="6">DSM 21314</strain>
    </source>
</reference>
<proteinExistence type="inferred from homology"/>
<dbReference type="EMBL" id="JAAQPH010000008">
    <property type="protein sequence ID" value="NIA69411.1"/>
    <property type="molecule type" value="Genomic_DNA"/>
</dbReference>
<evidence type="ECO:0000313" key="7">
    <source>
        <dbReference type="Proteomes" id="UP000761264"/>
    </source>
</evidence>
<dbReference type="Gene3D" id="2.40.420.20">
    <property type="match status" value="1"/>
</dbReference>
<name>A0A967EXU9_9PROT</name>
<dbReference type="RefSeq" id="WP_167224953.1">
    <property type="nucleotide sequence ID" value="NZ_JAAQPH010000008.1"/>
</dbReference>
<dbReference type="InterPro" id="IPR058792">
    <property type="entry name" value="Beta-barrel_RND_2"/>
</dbReference>
<protein>
    <submittedName>
        <fullName evidence="6">Efflux RND transporter periplasmic adaptor subunit</fullName>
    </submittedName>
</protein>
<organism evidence="6 7">
    <name type="scientific">Pelagibius litoralis</name>
    <dbReference type="NCBI Taxonomy" id="374515"/>
    <lineage>
        <taxon>Bacteria</taxon>
        <taxon>Pseudomonadati</taxon>
        <taxon>Pseudomonadota</taxon>
        <taxon>Alphaproteobacteria</taxon>
        <taxon>Rhodospirillales</taxon>
        <taxon>Rhodovibrionaceae</taxon>
        <taxon>Pelagibius</taxon>
    </lineage>
</organism>
<dbReference type="Gene3D" id="2.40.50.100">
    <property type="match status" value="1"/>
</dbReference>
<evidence type="ECO:0000259" key="4">
    <source>
        <dbReference type="Pfam" id="PF25954"/>
    </source>
</evidence>
<evidence type="ECO:0000256" key="2">
    <source>
        <dbReference type="SAM" id="MobiDB-lite"/>
    </source>
</evidence>
<dbReference type="Pfam" id="PF25917">
    <property type="entry name" value="BSH_RND"/>
    <property type="match status" value="1"/>
</dbReference>
<gene>
    <name evidence="6" type="ORF">HBA54_12490</name>
</gene>
<feature type="region of interest" description="Disordered" evidence="2">
    <location>
        <begin position="356"/>
        <end position="396"/>
    </location>
</feature>
<dbReference type="GO" id="GO:1990281">
    <property type="term" value="C:efflux pump complex"/>
    <property type="evidence" value="ECO:0007669"/>
    <property type="project" value="TreeGrafter"/>
</dbReference>
<keyword evidence="7" id="KW-1185">Reference proteome</keyword>
<dbReference type="Proteomes" id="UP000761264">
    <property type="component" value="Unassembled WGS sequence"/>
</dbReference>
<dbReference type="InterPro" id="IPR058637">
    <property type="entry name" value="YknX-like_C"/>
</dbReference>
<dbReference type="NCBIfam" id="TIGR01730">
    <property type="entry name" value="RND_mfp"/>
    <property type="match status" value="1"/>
</dbReference>
<feature type="domain" description="CusB-like beta-barrel" evidence="4">
    <location>
        <begin position="207"/>
        <end position="279"/>
    </location>
</feature>
<evidence type="ECO:0000256" key="1">
    <source>
        <dbReference type="ARBA" id="ARBA00009477"/>
    </source>
</evidence>
<dbReference type="FunFam" id="2.40.30.170:FF:000010">
    <property type="entry name" value="Efflux RND transporter periplasmic adaptor subunit"/>
    <property type="match status" value="1"/>
</dbReference>
<dbReference type="Pfam" id="PF25989">
    <property type="entry name" value="YknX_C"/>
    <property type="match status" value="1"/>
</dbReference>
<dbReference type="PANTHER" id="PTHR30469">
    <property type="entry name" value="MULTIDRUG RESISTANCE PROTEIN MDTA"/>
    <property type="match status" value="1"/>
</dbReference>
<feature type="domain" description="YknX-like C-terminal permuted SH3-like" evidence="5">
    <location>
        <begin position="287"/>
        <end position="353"/>
    </location>
</feature>
<dbReference type="Gene3D" id="1.10.287.470">
    <property type="entry name" value="Helix hairpin bin"/>
    <property type="match status" value="1"/>
</dbReference>
<dbReference type="AlphaFoldDB" id="A0A967EXU9"/>
<dbReference type="Gene3D" id="2.40.30.170">
    <property type="match status" value="1"/>
</dbReference>
<dbReference type="PANTHER" id="PTHR30469:SF11">
    <property type="entry name" value="BLL4320 PROTEIN"/>
    <property type="match status" value="1"/>
</dbReference>